<keyword evidence="5 7" id="KW-0443">Lipid metabolism</keyword>
<evidence type="ECO:0000313" key="9">
    <source>
        <dbReference type="EMBL" id="OZI56168.1"/>
    </source>
</evidence>
<dbReference type="CDD" id="cd03352">
    <property type="entry name" value="LbH_LpxD"/>
    <property type="match status" value="1"/>
</dbReference>
<keyword evidence="1 7" id="KW-0444">Lipid biosynthesis</keyword>
<dbReference type="SUPFAM" id="SSF51161">
    <property type="entry name" value="Trimeric LpxA-like enzymes"/>
    <property type="match status" value="1"/>
</dbReference>
<keyword evidence="6 7" id="KW-0012">Acyltransferase</keyword>
<dbReference type="AlphaFoldDB" id="A0A261U2J5"/>
<dbReference type="RefSeq" id="WP_094837968.1">
    <property type="nucleotide sequence ID" value="NZ_NEVQ01000013.1"/>
</dbReference>
<dbReference type="HAMAP" id="MF_00523">
    <property type="entry name" value="LpxD"/>
    <property type="match status" value="1"/>
</dbReference>
<keyword evidence="4 7" id="KW-0677">Repeat</keyword>
<comment type="subunit">
    <text evidence="7">Homotrimer.</text>
</comment>
<evidence type="ECO:0000256" key="6">
    <source>
        <dbReference type="ARBA" id="ARBA00023315"/>
    </source>
</evidence>
<dbReference type="Gene3D" id="2.160.10.10">
    <property type="entry name" value="Hexapeptide repeat proteins"/>
    <property type="match status" value="1"/>
</dbReference>
<dbReference type="InterPro" id="IPR001451">
    <property type="entry name" value="Hexapep"/>
</dbReference>
<evidence type="ECO:0000256" key="7">
    <source>
        <dbReference type="HAMAP-Rule" id="MF_00523"/>
    </source>
</evidence>
<proteinExistence type="inferred from homology"/>
<dbReference type="Gene3D" id="3.40.1390.10">
    <property type="entry name" value="MurE/MurF, N-terminal domain"/>
    <property type="match status" value="1"/>
</dbReference>
<dbReference type="GO" id="GO:0016410">
    <property type="term" value="F:N-acyltransferase activity"/>
    <property type="evidence" value="ECO:0007669"/>
    <property type="project" value="InterPro"/>
</dbReference>
<dbReference type="GO" id="GO:0009245">
    <property type="term" value="P:lipid A biosynthetic process"/>
    <property type="evidence" value="ECO:0007669"/>
    <property type="project" value="UniProtKB-UniRule"/>
</dbReference>
<dbReference type="UniPathway" id="UPA00973"/>
<dbReference type="EMBL" id="NEVQ01000013">
    <property type="protein sequence ID" value="OZI56168.1"/>
    <property type="molecule type" value="Genomic_DNA"/>
</dbReference>
<dbReference type="Pfam" id="PF00132">
    <property type="entry name" value="Hexapep"/>
    <property type="match status" value="2"/>
</dbReference>
<dbReference type="GO" id="GO:0103118">
    <property type="term" value="F:UDP-3-O-[(3R)-3-hydroxyacyl]-glucosamine N-acyltransferase activity"/>
    <property type="evidence" value="ECO:0007669"/>
    <property type="project" value="UniProtKB-EC"/>
</dbReference>
<keyword evidence="10" id="KW-1185">Reference proteome</keyword>
<dbReference type="InterPro" id="IPR020573">
    <property type="entry name" value="UDP_GlcNAc_AcTrfase_non-rep"/>
</dbReference>
<evidence type="ECO:0000256" key="2">
    <source>
        <dbReference type="ARBA" id="ARBA00022556"/>
    </source>
</evidence>
<gene>
    <name evidence="7" type="primary">lpxD</name>
    <name evidence="9" type="ORF">CAL20_12035</name>
</gene>
<dbReference type="InterPro" id="IPR007691">
    <property type="entry name" value="LpxD"/>
</dbReference>
<evidence type="ECO:0000256" key="3">
    <source>
        <dbReference type="ARBA" id="ARBA00022679"/>
    </source>
</evidence>
<dbReference type="GO" id="GO:0016020">
    <property type="term" value="C:membrane"/>
    <property type="evidence" value="ECO:0007669"/>
    <property type="project" value="GOC"/>
</dbReference>
<name>A0A261U2J5_9BORD</name>
<dbReference type="PANTHER" id="PTHR43378:SF2">
    <property type="entry name" value="UDP-3-O-ACYLGLUCOSAMINE N-ACYLTRANSFERASE 1, MITOCHONDRIAL-RELATED"/>
    <property type="match status" value="1"/>
</dbReference>
<feature type="domain" description="UDP-3-O-[3-hydroxymyristoyl] glucosamine N-acyltransferase non-repeat region" evidence="8">
    <location>
        <begin position="59"/>
        <end position="131"/>
    </location>
</feature>
<comment type="caution">
    <text evidence="9">The sequence shown here is derived from an EMBL/GenBank/DDBJ whole genome shotgun (WGS) entry which is preliminary data.</text>
</comment>
<keyword evidence="3 7" id="KW-0808">Transferase</keyword>
<evidence type="ECO:0000256" key="1">
    <source>
        <dbReference type="ARBA" id="ARBA00022516"/>
    </source>
</evidence>
<keyword evidence="2 7" id="KW-0441">Lipid A biosynthesis</keyword>
<dbReference type="Pfam" id="PF14602">
    <property type="entry name" value="Hexapep_2"/>
    <property type="match status" value="1"/>
</dbReference>
<evidence type="ECO:0000313" key="10">
    <source>
        <dbReference type="Proteomes" id="UP000216885"/>
    </source>
</evidence>
<organism evidence="9 10">
    <name type="scientific">Bordetella genomosp. 4</name>
    <dbReference type="NCBI Taxonomy" id="463044"/>
    <lineage>
        <taxon>Bacteria</taxon>
        <taxon>Pseudomonadati</taxon>
        <taxon>Pseudomonadota</taxon>
        <taxon>Betaproteobacteria</taxon>
        <taxon>Burkholderiales</taxon>
        <taxon>Alcaligenaceae</taxon>
        <taxon>Bordetella</taxon>
    </lineage>
</organism>
<accession>A0A261U2J5</accession>
<evidence type="ECO:0000256" key="4">
    <source>
        <dbReference type="ARBA" id="ARBA00022737"/>
    </source>
</evidence>
<comment type="catalytic activity">
    <reaction evidence="7">
        <text>a UDP-3-O-[(3R)-3-hydroxyacyl]-alpha-D-glucosamine + a (3R)-hydroxyacyl-[ACP] = a UDP-2-N,3-O-bis[(3R)-3-hydroxyacyl]-alpha-D-glucosamine + holo-[ACP] + H(+)</text>
        <dbReference type="Rhea" id="RHEA:53836"/>
        <dbReference type="Rhea" id="RHEA-COMP:9685"/>
        <dbReference type="Rhea" id="RHEA-COMP:9945"/>
        <dbReference type="ChEBI" id="CHEBI:15378"/>
        <dbReference type="ChEBI" id="CHEBI:64479"/>
        <dbReference type="ChEBI" id="CHEBI:78827"/>
        <dbReference type="ChEBI" id="CHEBI:137740"/>
        <dbReference type="ChEBI" id="CHEBI:137748"/>
        <dbReference type="EC" id="2.3.1.191"/>
    </reaction>
</comment>
<reference evidence="9 10" key="1">
    <citation type="submission" date="2017-05" db="EMBL/GenBank/DDBJ databases">
        <title>Complete and WGS of Bordetella genogroups.</title>
        <authorList>
            <person name="Spilker T."/>
            <person name="LiPuma J."/>
        </authorList>
    </citation>
    <scope>NUCLEOTIDE SEQUENCE [LARGE SCALE GENOMIC DNA]</scope>
    <source>
        <strain evidence="9 10">AU9919</strain>
    </source>
</reference>
<evidence type="ECO:0000256" key="5">
    <source>
        <dbReference type="ARBA" id="ARBA00023098"/>
    </source>
</evidence>
<dbReference type="NCBIfam" id="TIGR01853">
    <property type="entry name" value="lipid_A_lpxD"/>
    <property type="match status" value="1"/>
</dbReference>
<dbReference type="InterPro" id="IPR018357">
    <property type="entry name" value="Hexapep_transf_CS"/>
</dbReference>
<dbReference type="EC" id="2.3.1.191" evidence="7"/>
<comment type="function">
    <text evidence="7">Catalyzes the N-acylation of UDP-3-O-acylglucosamine using 3-hydroxyacyl-ACP as the acyl donor. Is involved in the biosynthesis of lipid A, a phosphorylated glycolipid that anchors the lipopolysaccharide to the outer membrane of the cell.</text>
</comment>
<dbReference type="NCBIfam" id="NF002060">
    <property type="entry name" value="PRK00892.1"/>
    <property type="match status" value="1"/>
</dbReference>
<evidence type="ECO:0000259" key="8">
    <source>
        <dbReference type="Pfam" id="PF04613"/>
    </source>
</evidence>
<dbReference type="PANTHER" id="PTHR43378">
    <property type="entry name" value="UDP-3-O-ACYLGLUCOSAMINE N-ACYLTRANSFERASE"/>
    <property type="match status" value="1"/>
</dbReference>
<dbReference type="PROSITE" id="PS00101">
    <property type="entry name" value="HEXAPEP_TRANSFERASES"/>
    <property type="match status" value="1"/>
</dbReference>
<sequence>MPILLDTARAPALDALLASVNTQGLDLRIETGAAGDVKSIALGDTDQGDAAALRAALPRIRGIGTLASAGPEEISFLSNPRYQSQLAGTRAAAVIVTPDVAQAMSAGADGPSCIRVVCAHPYLLYARLAQWFDAARHPKQPASVHPLAVVAPDAVIEDDVRIGPHCVVEAGARIGRGSTLGPGCVIGQGSTVGPDCMLYARVTLYANVRIGARAIVHSGVVLGADGFGFAPDPTLGKGAWGKIAQLGGVRIGDDVEIGANTTIDRGALEDTDIGDGVKLDNQIMVAHNVRIGAHTAVAACVGIAGSTVIGARCTIAGAAMLSGHLTLADDVHISGGTAVTSSISQPGRYTGVYPYAEHGQWQRNAAVIQQLSQLRRRLRALEKA</sequence>
<dbReference type="Pfam" id="PF04613">
    <property type="entry name" value="LpxD"/>
    <property type="match status" value="1"/>
</dbReference>
<comment type="similarity">
    <text evidence="7">Belongs to the transferase hexapeptide repeat family. LpxD subfamily.</text>
</comment>
<comment type="pathway">
    <text evidence="7">Bacterial outer membrane biogenesis; LPS lipid A biosynthesis.</text>
</comment>
<protein>
    <recommendedName>
        <fullName evidence="7">UDP-3-O-acylglucosamine N-acyltransferase</fullName>
        <ecNumber evidence="7">2.3.1.191</ecNumber>
    </recommendedName>
</protein>
<dbReference type="Proteomes" id="UP000216885">
    <property type="component" value="Unassembled WGS sequence"/>
</dbReference>
<dbReference type="InterPro" id="IPR011004">
    <property type="entry name" value="Trimer_LpxA-like_sf"/>
</dbReference>
<feature type="active site" description="Proton acceptor" evidence="7">
    <location>
        <position position="287"/>
    </location>
</feature>